<dbReference type="EMBL" id="CAXDID020000725">
    <property type="protein sequence ID" value="CAL6111906.1"/>
    <property type="molecule type" value="Genomic_DNA"/>
</dbReference>
<evidence type="ECO:0000313" key="3">
    <source>
        <dbReference type="EMBL" id="CAI9955184.1"/>
    </source>
</evidence>
<name>A0AA86Q9T8_9EUKA</name>
<dbReference type="EMBL" id="CATOUU010000859">
    <property type="protein sequence ID" value="CAI9955184.1"/>
    <property type="molecule type" value="Genomic_DNA"/>
</dbReference>
<reference evidence="4 5" key="2">
    <citation type="submission" date="2024-07" db="EMBL/GenBank/DDBJ databases">
        <authorList>
            <person name="Akdeniz Z."/>
        </authorList>
    </citation>
    <scope>NUCLEOTIDE SEQUENCE [LARGE SCALE GENOMIC DNA]</scope>
</reference>
<dbReference type="PROSITE" id="PS51434">
    <property type="entry name" value="NUP_C"/>
    <property type="match status" value="1"/>
</dbReference>
<reference evidence="3" key="1">
    <citation type="submission" date="2023-06" db="EMBL/GenBank/DDBJ databases">
        <authorList>
            <person name="Kurt Z."/>
        </authorList>
    </citation>
    <scope>NUCLEOTIDE SEQUENCE</scope>
</reference>
<dbReference type="InterPro" id="IPR007230">
    <property type="entry name" value="Nup98_auto-Pept-S59_dom"/>
</dbReference>
<evidence type="ECO:0000313" key="5">
    <source>
        <dbReference type="Proteomes" id="UP001642409"/>
    </source>
</evidence>
<gene>
    <name evidence="3" type="ORF">HINF_LOCUS42829</name>
    <name evidence="4" type="ORF">HINF_LOCUS76778</name>
</gene>
<sequence>MTQTQNTYMHPSFSLLDAFVVKSCSNLQFVQKQPHSTTNSYQNSYSNQNTNSYQQPQNSNSGWGKTNQSPQNATKWGTPQNAVQFKQFGNNQFGQNNNQFGNPINRFETETLQNELNRQMQFSKALLSPNSLIQQLTVPVKTVTKTNSVNTKQNQQDLIRQFMEKPVQKQEIYVQSPVKQISKFGPTNNCNELITSPSLEEMWQMHESQLQKVYNFKVICDQNYIQFLEPVNLIRVPLNNVFKIKTSQIQVDTSVYKQFNTKAVVGMKTKANETVVEQWCKQNGVQLLKVENGFMEFVVDGFE</sequence>
<feature type="region of interest" description="Disordered" evidence="1">
    <location>
        <begin position="32"/>
        <end position="77"/>
    </location>
</feature>
<keyword evidence="5" id="KW-1185">Reference proteome</keyword>
<comment type="caution">
    <text evidence="3">The sequence shown here is derived from an EMBL/GenBank/DDBJ whole genome shotgun (WGS) entry which is preliminary data.</text>
</comment>
<proteinExistence type="predicted"/>
<dbReference type="Gene3D" id="3.30.1610.10">
    <property type="entry name" value="Peptidase S59, nucleoporin"/>
    <property type="match status" value="1"/>
</dbReference>
<dbReference type="Pfam" id="PF04096">
    <property type="entry name" value="Nucleoporin2"/>
    <property type="match status" value="1"/>
</dbReference>
<protein>
    <submittedName>
        <fullName evidence="3">Putative</fullName>
    </submittedName>
</protein>
<evidence type="ECO:0000256" key="1">
    <source>
        <dbReference type="SAM" id="MobiDB-lite"/>
    </source>
</evidence>
<dbReference type="GO" id="GO:0005643">
    <property type="term" value="C:nuclear pore"/>
    <property type="evidence" value="ECO:0007669"/>
    <property type="project" value="InterPro"/>
</dbReference>
<organism evidence="3">
    <name type="scientific">Hexamita inflata</name>
    <dbReference type="NCBI Taxonomy" id="28002"/>
    <lineage>
        <taxon>Eukaryota</taxon>
        <taxon>Metamonada</taxon>
        <taxon>Diplomonadida</taxon>
        <taxon>Hexamitidae</taxon>
        <taxon>Hexamitinae</taxon>
        <taxon>Hexamita</taxon>
    </lineage>
</organism>
<accession>A0AA86Q9T8</accession>
<feature type="compositionally biased region" description="Low complexity" evidence="1">
    <location>
        <begin position="36"/>
        <end position="61"/>
    </location>
</feature>
<dbReference type="InterPro" id="IPR036903">
    <property type="entry name" value="Nup98_auto-Pept-S59_dom_sf"/>
</dbReference>
<evidence type="ECO:0000313" key="4">
    <source>
        <dbReference type="EMBL" id="CAL6111906.1"/>
    </source>
</evidence>
<feature type="compositionally biased region" description="Polar residues" evidence="1">
    <location>
        <begin position="62"/>
        <end position="77"/>
    </location>
</feature>
<evidence type="ECO:0000259" key="2">
    <source>
        <dbReference type="PROSITE" id="PS51434"/>
    </source>
</evidence>
<dbReference type="Proteomes" id="UP001642409">
    <property type="component" value="Unassembled WGS sequence"/>
</dbReference>
<dbReference type="SUPFAM" id="SSF82215">
    <property type="entry name" value="C-terminal autoproteolytic domain of nucleoporin nup98"/>
    <property type="match status" value="1"/>
</dbReference>
<dbReference type="GO" id="GO:0017056">
    <property type="term" value="F:structural constituent of nuclear pore"/>
    <property type="evidence" value="ECO:0007669"/>
    <property type="project" value="InterPro"/>
</dbReference>
<dbReference type="AlphaFoldDB" id="A0AA86Q9T8"/>
<feature type="domain" description="Peptidase S59" evidence="2">
    <location>
        <begin position="190"/>
        <end position="303"/>
    </location>
</feature>